<name>A0A429ZRW3_9ENTE</name>
<feature type="transmembrane region" description="Helical" evidence="8">
    <location>
        <begin position="323"/>
        <end position="345"/>
    </location>
</feature>
<dbReference type="PANTHER" id="PTHR36838:SF1">
    <property type="entry name" value="SLR1864 PROTEIN"/>
    <property type="match status" value="1"/>
</dbReference>
<evidence type="ECO:0000256" key="4">
    <source>
        <dbReference type="ARBA" id="ARBA00022475"/>
    </source>
</evidence>
<comment type="subcellular location">
    <subcellularLocation>
        <location evidence="1">Cell membrane</location>
        <topology evidence="1">Multi-pass membrane protein</topology>
    </subcellularLocation>
</comment>
<dbReference type="PANTHER" id="PTHR36838">
    <property type="entry name" value="AUXIN EFFLUX CARRIER FAMILY PROTEIN"/>
    <property type="match status" value="1"/>
</dbReference>
<feature type="transmembrane region" description="Helical" evidence="8">
    <location>
        <begin position="167"/>
        <end position="188"/>
    </location>
</feature>
<dbReference type="EMBL" id="NGJS01000027">
    <property type="protein sequence ID" value="RST96389.1"/>
    <property type="molecule type" value="Genomic_DNA"/>
</dbReference>
<evidence type="ECO:0000256" key="7">
    <source>
        <dbReference type="ARBA" id="ARBA00023136"/>
    </source>
</evidence>
<keyword evidence="5 8" id="KW-0812">Transmembrane</keyword>
<dbReference type="GO" id="GO:0005886">
    <property type="term" value="C:plasma membrane"/>
    <property type="evidence" value="ECO:0007669"/>
    <property type="project" value="UniProtKB-SubCell"/>
</dbReference>
<dbReference type="Pfam" id="PF03547">
    <property type="entry name" value="Mem_trans"/>
    <property type="match status" value="1"/>
</dbReference>
<reference evidence="9 10" key="1">
    <citation type="submission" date="2017-05" db="EMBL/GenBank/DDBJ databases">
        <title>Vagococcus spp. assemblies.</title>
        <authorList>
            <person name="Gulvik C.A."/>
        </authorList>
    </citation>
    <scope>NUCLEOTIDE SEQUENCE [LARGE SCALE GENOMIC DNA]</scope>
    <source>
        <strain evidence="9 10">SS1995</strain>
    </source>
</reference>
<keyword evidence="7 8" id="KW-0472">Membrane</keyword>
<feature type="transmembrane region" description="Helical" evidence="8">
    <location>
        <begin position="290"/>
        <end position="311"/>
    </location>
</feature>
<keyword evidence="4" id="KW-1003">Cell membrane</keyword>
<dbReference type="RefSeq" id="WP_125984802.1">
    <property type="nucleotide sequence ID" value="NZ_NGJS01000027.1"/>
</dbReference>
<evidence type="ECO:0000256" key="2">
    <source>
        <dbReference type="ARBA" id="ARBA00010145"/>
    </source>
</evidence>
<dbReference type="AlphaFoldDB" id="A0A429ZRW3"/>
<gene>
    <name evidence="9" type="ORF">CBF37_11095</name>
</gene>
<organism evidence="9 10">
    <name type="scientific">Vagococcus vulneris</name>
    <dbReference type="NCBI Taxonomy" id="1977869"/>
    <lineage>
        <taxon>Bacteria</taxon>
        <taxon>Bacillati</taxon>
        <taxon>Bacillota</taxon>
        <taxon>Bacilli</taxon>
        <taxon>Lactobacillales</taxon>
        <taxon>Enterococcaceae</taxon>
        <taxon>Vagococcus</taxon>
    </lineage>
</organism>
<keyword evidence="3" id="KW-0813">Transport</keyword>
<dbReference type="OrthoDB" id="401182at2"/>
<proteinExistence type="inferred from homology"/>
<protein>
    <submittedName>
        <fullName evidence="9">Malate permease</fullName>
    </submittedName>
</protein>
<evidence type="ECO:0000256" key="3">
    <source>
        <dbReference type="ARBA" id="ARBA00022448"/>
    </source>
</evidence>
<feature type="transmembrane region" description="Helical" evidence="8">
    <location>
        <begin position="257"/>
        <end position="278"/>
    </location>
</feature>
<keyword evidence="6 8" id="KW-1133">Transmembrane helix</keyword>
<evidence type="ECO:0000256" key="1">
    <source>
        <dbReference type="ARBA" id="ARBA00004651"/>
    </source>
</evidence>
<dbReference type="Proteomes" id="UP000287857">
    <property type="component" value="Unassembled WGS sequence"/>
</dbReference>
<evidence type="ECO:0000256" key="6">
    <source>
        <dbReference type="ARBA" id="ARBA00022989"/>
    </source>
</evidence>
<feature type="transmembrane region" description="Helical" evidence="8">
    <location>
        <begin position="46"/>
        <end position="65"/>
    </location>
</feature>
<comment type="similarity">
    <text evidence="2">Belongs to the auxin efflux carrier (TC 2.A.69) family.</text>
</comment>
<keyword evidence="10" id="KW-1185">Reference proteome</keyword>
<dbReference type="GO" id="GO:0055085">
    <property type="term" value="P:transmembrane transport"/>
    <property type="evidence" value="ECO:0007669"/>
    <property type="project" value="InterPro"/>
</dbReference>
<evidence type="ECO:0000256" key="8">
    <source>
        <dbReference type="SAM" id="Phobius"/>
    </source>
</evidence>
<sequence>MSIGDILKTTLTDMNIVSAITSTIFIILLGYYCRKKGIFGESVGKILSKVVLTVALPALAFNAFMQNIDKHQLEQSMSVLIWGIIIYIILIVVSKPLFMKFKGDKQDTLRVLTIFGSTTFFGIPIVGAIYGPQGVLYASVFNIGYRIFLYSYGYIKMSGLKMEAKNIKTMFLNPIVLATFAGLFIWLFQAYLPQVTVTNAEGVAQQVAFLRIDQTAVWLFKPMTYLAGLCSPLAWLAIGSTLGEVRFKEAASDKTTLFYGVCKVILVPALNLLLLSLLTATNILPVSYEALATIVIMMATPTATVAAAYAISFDKDAILASNASLVSTIMAVIMMPIWIVVLEIISKTGIFG</sequence>
<evidence type="ECO:0000313" key="10">
    <source>
        <dbReference type="Proteomes" id="UP000287857"/>
    </source>
</evidence>
<feature type="transmembrane region" description="Helical" evidence="8">
    <location>
        <begin position="77"/>
        <end position="97"/>
    </location>
</feature>
<feature type="transmembrane region" description="Helical" evidence="8">
    <location>
        <begin position="109"/>
        <end position="130"/>
    </location>
</feature>
<dbReference type="Gene3D" id="1.20.1530.20">
    <property type="match status" value="1"/>
</dbReference>
<evidence type="ECO:0000313" key="9">
    <source>
        <dbReference type="EMBL" id="RST96389.1"/>
    </source>
</evidence>
<accession>A0A429ZRW3</accession>
<feature type="transmembrane region" description="Helical" evidence="8">
    <location>
        <begin position="16"/>
        <end position="34"/>
    </location>
</feature>
<feature type="transmembrane region" description="Helical" evidence="8">
    <location>
        <begin position="225"/>
        <end position="245"/>
    </location>
</feature>
<dbReference type="InterPro" id="IPR004776">
    <property type="entry name" value="Mem_transp_PIN-like"/>
</dbReference>
<dbReference type="InterPro" id="IPR038770">
    <property type="entry name" value="Na+/solute_symporter_sf"/>
</dbReference>
<comment type="caution">
    <text evidence="9">The sequence shown here is derived from an EMBL/GenBank/DDBJ whole genome shotgun (WGS) entry which is preliminary data.</text>
</comment>
<evidence type="ECO:0000256" key="5">
    <source>
        <dbReference type="ARBA" id="ARBA00022692"/>
    </source>
</evidence>
<feature type="transmembrane region" description="Helical" evidence="8">
    <location>
        <begin position="136"/>
        <end position="155"/>
    </location>
</feature>